<sequence>MKEYRNGFSSLGSLPLCPYFETGDCDKGDKCQFVHGDVCDLCNVPCLHPTDTEQRAQHRRECIDAHEAAMEEAFAEARSADIYLNNSILTFYLIMQGFICFEI</sequence>
<dbReference type="PROSITE" id="PS50103">
    <property type="entry name" value="ZF_C3H1"/>
    <property type="match status" value="1"/>
</dbReference>
<comment type="caution">
    <text evidence="8">The sequence shown here is derived from an EMBL/GenBank/DDBJ whole genome shotgun (WGS) entry which is preliminary data.</text>
</comment>
<dbReference type="AlphaFoldDB" id="J9E8T9"/>
<dbReference type="SMART" id="SM00356">
    <property type="entry name" value="ZnF_C3H1"/>
    <property type="match status" value="1"/>
</dbReference>
<name>J9E8T9_WUCBA</name>
<keyword evidence="3 6" id="KW-0479">Metal-binding</keyword>
<evidence type="ECO:0000259" key="7">
    <source>
        <dbReference type="PROSITE" id="PS50103"/>
    </source>
</evidence>
<dbReference type="InterPro" id="IPR045072">
    <property type="entry name" value="MKRN-like"/>
</dbReference>
<dbReference type="Pfam" id="PF00642">
    <property type="entry name" value="zf-CCCH"/>
    <property type="match status" value="1"/>
</dbReference>
<comment type="catalytic activity">
    <reaction evidence="1">
        <text>S-ubiquitinyl-[E2 ubiquitin-conjugating enzyme]-L-cysteine + [acceptor protein]-L-lysine = [E2 ubiquitin-conjugating enzyme]-L-cysteine + N(6)-ubiquitinyl-[acceptor protein]-L-lysine.</text>
        <dbReference type="EC" id="2.3.2.27"/>
    </reaction>
</comment>
<evidence type="ECO:0000313" key="9">
    <source>
        <dbReference type="Proteomes" id="UP000004810"/>
    </source>
</evidence>
<dbReference type="Gene3D" id="4.10.1000.10">
    <property type="entry name" value="Zinc finger, CCCH-type"/>
    <property type="match status" value="1"/>
</dbReference>
<evidence type="ECO:0000256" key="1">
    <source>
        <dbReference type="ARBA" id="ARBA00000900"/>
    </source>
</evidence>
<dbReference type="InterPro" id="IPR036855">
    <property type="entry name" value="Znf_CCCH_sf"/>
</dbReference>
<evidence type="ECO:0000256" key="3">
    <source>
        <dbReference type="ARBA" id="ARBA00022723"/>
    </source>
</evidence>
<keyword evidence="5 6" id="KW-0862">Zinc</keyword>
<gene>
    <name evidence="8" type="ORF">WUBG_15690</name>
</gene>
<proteinExistence type="predicted"/>
<dbReference type="EMBL" id="ADBV01014128">
    <property type="protein sequence ID" value="EJW73402.1"/>
    <property type="molecule type" value="Genomic_DNA"/>
</dbReference>
<dbReference type="GO" id="GO:0061630">
    <property type="term" value="F:ubiquitin protein ligase activity"/>
    <property type="evidence" value="ECO:0007669"/>
    <property type="project" value="UniProtKB-EC"/>
</dbReference>
<dbReference type="PANTHER" id="PTHR11224:SF10">
    <property type="entry name" value="IP09428P-RELATED"/>
    <property type="match status" value="1"/>
</dbReference>
<dbReference type="Proteomes" id="UP000004810">
    <property type="component" value="Unassembled WGS sequence"/>
</dbReference>
<keyword evidence="4 6" id="KW-0863">Zinc-finger</keyword>
<evidence type="ECO:0000256" key="4">
    <source>
        <dbReference type="ARBA" id="ARBA00022771"/>
    </source>
</evidence>
<reference evidence="9" key="1">
    <citation type="submission" date="2012-08" db="EMBL/GenBank/DDBJ databases">
        <title>The Genome Sequence of Wuchereria bancrofti.</title>
        <authorList>
            <person name="Nutman T.B."/>
            <person name="Fink D.L."/>
            <person name="Russ C."/>
            <person name="Young S."/>
            <person name="Zeng Q."/>
            <person name="Koehrsen M."/>
            <person name="Alvarado L."/>
            <person name="Berlin A."/>
            <person name="Chapman S.B."/>
            <person name="Chen Z."/>
            <person name="Freedman E."/>
            <person name="Gellesch M."/>
            <person name="Goldberg J."/>
            <person name="Griggs A."/>
            <person name="Gujja S."/>
            <person name="Heilman E.R."/>
            <person name="Heiman D."/>
            <person name="Hepburn T."/>
            <person name="Howarth C."/>
            <person name="Jen D."/>
            <person name="Larson L."/>
            <person name="Lewis B."/>
            <person name="Mehta T."/>
            <person name="Park D."/>
            <person name="Pearson M."/>
            <person name="Roberts A."/>
            <person name="Saif S."/>
            <person name="Shea T."/>
            <person name="Shenoy N."/>
            <person name="Sisk P."/>
            <person name="Stolte C."/>
            <person name="Sykes S."/>
            <person name="Walk T."/>
            <person name="White J."/>
            <person name="Yandava C."/>
            <person name="Haas B."/>
            <person name="Henn M.R."/>
            <person name="Nusbaum C."/>
            <person name="Birren B."/>
        </authorList>
    </citation>
    <scope>NUCLEOTIDE SEQUENCE [LARGE SCALE GENOMIC DNA]</scope>
    <source>
        <strain evidence="9">NA</strain>
    </source>
</reference>
<feature type="domain" description="C3H1-type" evidence="7">
    <location>
        <begin position="11"/>
        <end position="38"/>
    </location>
</feature>
<dbReference type="EC" id="2.3.2.27" evidence="2"/>
<dbReference type="GO" id="GO:0000209">
    <property type="term" value="P:protein polyubiquitination"/>
    <property type="evidence" value="ECO:0007669"/>
    <property type="project" value="InterPro"/>
</dbReference>
<evidence type="ECO:0000256" key="6">
    <source>
        <dbReference type="PROSITE-ProRule" id="PRU00723"/>
    </source>
</evidence>
<evidence type="ECO:0000313" key="8">
    <source>
        <dbReference type="EMBL" id="EJW73402.1"/>
    </source>
</evidence>
<accession>J9E8T9</accession>
<dbReference type="SUPFAM" id="SSF90229">
    <property type="entry name" value="CCCH zinc finger"/>
    <property type="match status" value="1"/>
</dbReference>
<feature type="zinc finger region" description="C3H1-type" evidence="6">
    <location>
        <begin position="11"/>
        <end position="38"/>
    </location>
</feature>
<dbReference type="PANTHER" id="PTHR11224">
    <property type="entry name" value="MAKORIN-RELATED"/>
    <property type="match status" value="1"/>
</dbReference>
<organism evidence="8 9">
    <name type="scientific">Wuchereria bancrofti</name>
    <dbReference type="NCBI Taxonomy" id="6293"/>
    <lineage>
        <taxon>Eukaryota</taxon>
        <taxon>Metazoa</taxon>
        <taxon>Ecdysozoa</taxon>
        <taxon>Nematoda</taxon>
        <taxon>Chromadorea</taxon>
        <taxon>Rhabditida</taxon>
        <taxon>Spirurina</taxon>
        <taxon>Spiruromorpha</taxon>
        <taxon>Filarioidea</taxon>
        <taxon>Onchocercidae</taxon>
        <taxon>Wuchereria</taxon>
    </lineage>
</organism>
<evidence type="ECO:0000256" key="2">
    <source>
        <dbReference type="ARBA" id="ARBA00012483"/>
    </source>
</evidence>
<dbReference type="InterPro" id="IPR000571">
    <property type="entry name" value="Znf_CCCH"/>
</dbReference>
<protein>
    <recommendedName>
        <fullName evidence="2">RING-type E3 ubiquitin transferase</fullName>
        <ecNumber evidence="2">2.3.2.27</ecNumber>
    </recommendedName>
</protein>
<dbReference type="GO" id="GO:0008270">
    <property type="term" value="F:zinc ion binding"/>
    <property type="evidence" value="ECO:0007669"/>
    <property type="project" value="UniProtKB-KW"/>
</dbReference>
<evidence type="ECO:0000256" key="5">
    <source>
        <dbReference type="ARBA" id="ARBA00022833"/>
    </source>
</evidence>